<dbReference type="PROSITE" id="PS50878">
    <property type="entry name" value="RT_POL"/>
    <property type="match status" value="1"/>
</dbReference>
<feature type="domain" description="Reverse transcriptase" evidence="1">
    <location>
        <begin position="477"/>
        <end position="756"/>
    </location>
</feature>
<evidence type="ECO:0000313" key="2">
    <source>
        <dbReference type="EMBL" id="GJT13945.1"/>
    </source>
</evidence>
<dbReference type="Gene3D" id="3.60.10.10">
    <property type="entry name" value="Endonuclease/exonuclease/phosphatase"/>
    <property type="match status" value="1"/>
</dbReference>
<sequence>MTNTSKQDEVKLLIREEKVSMCAIIETQVSKKFVNQVGDNVFGNWNWVSNSVDSNRGCRIMVGWDRNIVGANLISQTDQVMHFEVNFSHDHRKQFMSFVYAKNFERDRKPLWRNLSEHNMLVSNEPWVVLGDFNVIMNTDECSNSFNIVDRDMDVFRRVLHSLELEDIVSYGMFYIWIQKRRNPKAGILKKLDRVLGNASFLSSYASCFAKFLPYMTSDHCPAIIVYPDVKGFKPRSFRFMNFLTDKPEFLPTVKDNWYSEVHGFYMFVLAKRLKNMKKHLRNMNRLNGNVFDKVKVLREELKRVQNCLDKDPDCVHLREEEYVFCNAYKEAARDEEMVLRQKTKIQWLKDGDQNSAYFHNSLKGRMFRSRIEVVYDSEGHKYEGDYIAPKFVDHFSKFLGTEDEVFPIEDPDSLFINKLDAQCVDYMVRPVLDDEIKFSMFSIEDDKAASLDGYTSKFFKTAWNIVGGDVCAAVKEFFYSSKLLGEFNANLISLVPKLQTPLKITDYRPIACCNVVYKCISKVITNRLKEGLGSIVDSNQSAFIPGRQISDNIFLAQEFMHGYGRKGGAQRCAFKVDIEKAYDTVNWDFLKIALQRFGFHSSMIKWIMVCLTTASFSICVNGETHGFFKGKRGLRQGDPMSPYLFTIVMEVLNLMIKRQIRLDSRFRYHWGCSKINLTHLCFADDLLMLCHGDLISASILRRALDEFSMTSGLYPSMAKSTVFYSNVPDDVKEDIHLAMPFREGELPVRYLGVPLTSKMLSIADCKVLVEKVKKRIFDWRNKSLSFAGKLQLVASVLSSLHVYWASMFMLPVSICDSIDKLFKNFIWGKSESSSGIVSVSWKDYIASRKESLWVKWINVYKLKGECLWDMKVRDSFSWNLKQILKCRDSVRKFVGYKIGNGMDCFVWYDRWYSNGPLCRLISNHIISSCGFDLNAKVVDLICENNWIWPIEWSELFSEVIDVPVPVLSSDSVDKALWFNKKIKEVQFSVKEAWKVFGIDGPEVIWHKHIGFPDGLVLITWSVHFVKAAKTLTVTFSFNAVLLRSIIQRLVFSTAVYFIWQERNFRLFRSVERPADKVFDMIVDTVRLRLLGLKIKRSHEVEKVTVNWKIPIKGVGEKSGYGVKYGVNDDVT</sequence>
<proteinExistence type="predicted"/>
<evidence type="ECO:0000259" key="1">
    <source>
        <dbReference type="PROSITE" id="PS50878"/>
    </source>
</evidence>
<dbReference type="GO" id="GO:0003964">
    <property type="term" value="F:RNA-directed DNA polymerase activity"/>
    <property type="evidence" value="ECO:0007669"/>
    <property type="project" value="UniProtKB-KW"/>
</dbReference>
<name>A0ABQ5BGI5_9ASTR</name>
<dbReference type="InterPro" id="IPR043502">
    <property type="entry name" value="DNA/RNA_pol_sf"/>
</dbReference>
<dbReference type="PANTHER" id="PTHR33116:SF84">
    <property type="entry name" value="RNA-DIRECTED DNA POLYMERASE"/>
    <property type="match status" value="1"/>
</dbReference>
<keyword evidence="2" id="KW-0808">Transferase</keyword>
<dbReference type="SUPFAM" id="SSF56672">
    <property type="entry name" value="DNA/RNA polymerases"/>
    <property type="match status" value="1"/>
</dbReference>
<dbReference type="InterPro" id="IPR000477">
    <property type="entry name" value="RT_dom"/>
</dbReference>
<dbReference type="CDD" id="cd01650">
    <property type="entry name" value="RT_nLTR_like"/>
    <property type="match status" value="1"/>
</dbReference>
<dbReference type="Pfam" id="PF00078">
    <property type="entry name" value="RVT_1"/>
    <property type="match status" value="1"/>
</dbReference>
<dbReference type="InterPro" id="IPR036691">
    <property type="entry name" value="Endo/exonu/phosph_ase_sf"/>
</dbReference>
<keyword evidence="2" id="KW-0548">Nucleotidyltransferase</keyword>
<dbReference type="Proteomes" id="UP001151760">
    <property type="component" value="Unassembled WGS sequence"/>
</dbReference>
<reference evidence="2" key="1">
    <citation type="journal article" date="2022" name="Int. J. Mol. Sci.">
        <title>Draft Genome of Tanacetum Coccineum: Genomic Comparison of Closely Related Tanacetum-Family Plants.</title>
        <authorList>
            <person name="Yamashiro T."/>
            <person name="Shiraishi A."/>
            <person name="Nakayama K."/>
            <person name="Satake H."/>
        </authorList>
    </citation>
    <scope>NUCLEOTIDE SEQUENCE</scope>
</reference>
<comment type="caution">
    <text evidence="2">The sequence shown here is derived from an EMBL/GenBank/DDBJ whole genome shotgun (WGS) entry which is preliminary data.</text>
</comment>
<dbReference type="EMBL" id="BQNB010013272">
    <property type="protein sequence ID" value="GJT13945.1"/>
    <property type="molecule type" value="Genomic_DNA"/>
</dbReference>
<dbReference type="PANTHER" id="PTHR33116">
    <property type="entry name" value="REVERSE TRANSCRIPTASE ZINC-BINDING DOMAIN-CONTAINING PROTEIN-RELATED-RELATED"/>
    <property type="match status" value="1"/>
</dbReference>
<organism evidence="2 3">
    <name type="scientific">Tanacetum coccineum</name>
    <dbReference type="NCBI Taxonomy" id="301880"/>
    <lineage>
        <taxon>Eukaryota</taxon>
        <taxon>Viridiplantae</taxon>
        <taxon>Streptophyta</taxon>
        <taxon>Embryophyta</taxon>
        <taxon>Tracheophyta</taxon>
        <taxon>Spermatophyta</taxon>
        <taxon>Magnoliopsida</taxon>
        <taxon>eudicotyledons</taxon>
        <taxon>Gunneridae</taxon>
        <taxon>Pentapetalae</taxon>
        <taxon>asterids</taxon>
        <taxon>campanulids</taxon>
        <taxon>Asterales</taxon>
        <taxon>Asteraceae</taxon>
        <taxon>Asteroideae</taxon>
        <taxon>Anthemideae</taxon>
        <taxon>Anthemidinae</taxon>
        <taxon>Tanacetum</taxon>
    </lineage>
</organism>
<keyword evidence="2" id="KW-0695">RNA-directed DNA polymerase</keyword>
<gene>
    <name evidence="2" type="ORF">Tco_0860987</name>
</gene>
<protein>
    <submittedName>
        <fullName evidence="2">RNA-directed DNA polymerase, eukaryota, reverse transcriptase zinc-binding domain protein</fullName>
    </submittedName>
</protein>
<keyword evidence="3" id="KW-1185">Reference proteome</keyword>
<reference evidence="2" key="2">
    <citation type="submission" date="2022-01" db="EMBL/GenBank/DDBJ databases">
        <authorList>
            <person name="Yamashiro T."/>
            <person name="Shiraishi A."/>
            <person name="Satake H."/>
            <person name="Nakayama K."/>
        </authorList>
    </citation>
    <scope>NUCLEOTIDE SEQUENCE</scope>
</reference>
<evidence type="ECO:0000313" key="3">
    <source>
        <dbReference type="Proteomes" id="UP001151760"/>
    </source>
</evidence>
<accession>A0ABQ5BGI5</accession>
<dbReference type="SUPFAM" id="SSF56219">
    <property type="entry name" value="DNase I-like"/>
    <property type="match status" value="1"/>
</dbReference>